<dbReference type="InterPro" id="IPR006913">
    <property type="entry name" value="CENP-V/GFA"/>
</dbReference>
<dbReference type="PROSITE" id="PS51891">
    <property type="entry name" value="CENP_V_GFA"/>
    <property type="match status" value="1"/>
</dbReference>
<keyword evidence="3" id="KW-0862">Zinc</keyword>
<dbReference type="GO" id="GO:0016846">
    <property type="term" value="F:carbon-sulfur lyase activity"/>
    <property type="evidence" value="ECO:0007669"/>
    <property type="project" value="InterPro"/>
</dbReference>
<organism evidence="6 7">
    <name type="scientific">Thalassospira profundimaris</name>
    <dbReference type="NCBI Taxonomy" id="502049"/>
    <lineage>
        <taxon>Bacteria</taxon>
        <taxon>Pseudomonadati</taxon>
        <taxon>Pseudomonadota</taxon>
        <taxon>Alphaproteobacteria</taxon>
        <taxon>Rhodospirillales</taxon>
        <taxon>Thalassospiraceae</taxon>
        <taxon>Thalassospira</taxon>
    </lineage>
</organism>
<dbReference type="AlphaFoldDB" id="A0A367WQU9"/>
<dbReference type="GO" id="GO:0046872">
    <property type="term" value="F:metal ion binding"/>
    <property type="evidence" value="ECO:0007669"/>
    <property type="project" value="UniProtKB-KW"/>
</dbReference>
<sequence length="135" mass="14116">MSEKHSGSCLCGQVTFEVTGTFDAFFLCHCKYCQKDTGSAHAANLFSQGAKLSWLTGKDKVTSFTLPGTRHAKSFCSACGSAVPGEQMGGKLVVVPAGSLDTPVTNVPDAHIMTGSKANWDDGLERVTKVAGMPG</sequence>
<proteinExistence type="inferred from homology"/>
<keyword evidence="2" id="KW-0479">Metal-binding</keyword>
<evidence type="ECO:0000256" key="2">
    <source>
        <dbReference type="ARBA" id="ARBA00022723"/>
    </source>
</evidence>
<comment type="similarity">
    <text evidence="1">Belongs to the Gfa family.</text>
</comment>
<dbReference type="OrthoDB" id="9807246at2"/>
<dbReference type="PANTHER" id="PTHR33337:SF40">
    <property type="entry name" value="CENP-V_GFA DOMAIN-CONTAINING PROTEIN-RELATED"/>
    <property type="match status" value="1"/>
</dbReference>
<evidence type="ECO:0000256" key="3">
    <source>
        <dbReference type="ARBA" id="ARBA00022833"/>
    </source>
</evidence>
<protein>
    <submittedName>
        <fullName evidence="6">Aldehyde-activating protein</fullName>
    </submittedName>
</protein>
<dbReference type="Pfam" id="PF04828">
    <property type="entry name" value="GFA"/>
    <property type="match status" value="1"/>
</dbReference>
<accession>A0A367WQU9</accession>
<dbReference type="EMBL" id="JPWI01000012">
    <property type="protein sequence ID" value="RCK43845.1"/>
    <property type="molecule type" value="Genomic_DNA"/>
</dbReference>
<feature type="domain" description="CENP-V/GFA" evidence="5">
    <location>
        <begin position="5"/>
        <end position="121"/>
    </location>
</feature>
<dbReference type="SUPFAM" id="SSF51316">
    <property type="entry name" value="Mss4-like"/>
    <property type="match status" value="1"/>
</dbReference>
<dbReference type="RefSeq" id="WP_114099349.1">
    <property type="nucleotide sequence ID" value="NZ_JPWI01000012.1"/>
</dbReference>
<evidence type="ECO:0000259" key="5">
    <source>
        <dbReference type="PROSITE" id="PS51891"/>
    </source>
</evidence>
<comment type="caution">
    <text evidence="6">The sequence shown here is derived from an EMBL/GenBank/DDBJ whole genome shotgun (WGS) entry which is preliminary data.</text>
</comment>
<gene>
    <name evidence="6" type="ORF">TH30_17870</name>
</gene>
<evidence type="ECO:0000256" key="1">
    <source>
        <dbReference type="ARBA" id="ARBA00005495"/>
    </source>
</evidence>
<evidence type="ECO:0000313" key="6">
    <source>
        <dbReference type="EMBL" id="RCK43845.1"/>
    </source>
</evidence>
<dbReference type="Gene3D" id="3.90.1590.10">
    <property type="entry name" value="glutathione-dependent formaldehyde- activating enzyme (gfa)"/>
    <property type="match status" value="1"/>
</dbReference>
<evidence type="ECO:0000256" key="4">
    <source>
        <dbReference type="ARBA" id="ARBA00023239"/>
    </source>
</evidence>
<dbReference type="PANTHER" id="PTHR33337">
    <property type="entry name" value="GFA DOMAIN-CONTAINING PROTEIN"/>
    <property type="match status" value="1"/>
</dbReference>
<dbReference type="InterPro" id="IPR011057">
    <property type="entry name" value="Mss4-like_sf"/>
</dbReference>
<name>A0A367WQU9_9PROT</name>
<reference evidence="6 7" key="1">
    <citation type="submission" date="2014-07" db="EMBL/GenBank/DDBJ databases">
        <title>Draft genome sequence of Thalassospira profundimaris PR54-5.</title>
        <authorList>
            <person name="Lai Q."/>
            <person name="Shao Z."/>
        </authorList>
    </citation>
    <scope>NUCLEOTIDE SEQUENCE [LARGE SCALE GENOMIC DNA]</scope>
    <source>
        <strain evidence="6 7">PR54-5</strain>
    </source>
</reference>
<dbReference type="Proteomes" id="UP000252255">
    <property type="component" value="Unassembled WGS sequence"/>
</dbReference>
<keyword evidence="4" id="KW-0456">Lyase</keyword>
<evidence type="ECO:0000313" key="7">
    <source>
        <dbReference type="Proteomes" id="UP000252255"/>
    </source>
</evidence>